<proteinExistence type="predicted"/>
<keyword evidence="2" id="KW-1185">Reference proteome</keyword>
<reference evidence="1" key="1">
    <citation type="submission" date="2021-06" db="EMBL/GenBank/DDBJ databases">
        <authorList>
            <person name="Kallberg Y."/>
            <person name="Tangrot J."/>
            <person name="Rosling A."/>
        </authorList>
    </citation>
    <scope>NUCLEOTIDE SEQUENCE</scope>
    <source>
        <strain evidence="1">CL356</strain>
    </source>
</reference>
<sequence>KEKFKLPDEVAKNLSRDADGNVRKAILMLEALKMQQCVSTTSLT</sequence>
<organism evidence="1 2">
    <name type="scientific">Acaulospora colombiana</name>
    <dbReference type="NCBI Taxonomy" id="27376"/>
    <lineage>
        <taxon>Eukaryota</taxon>
        <taxon>Fungi</taxon>
        <taxon>Fungi incertae sedis</taxon>
        <taxon>Mucoromycota</taxon>
        <taxon>Glomeromycotina</taxon>
        <taxon>Glomeromycetes</taxon>
        <taxon>Diversisporales</taxon>
        <taxon>Acaulosporaceae</taxon>
        <taxon>Acaulospora</taxon>
    </lineage>
</organism>
<protein>
    <submittedName>
        <fullName evidence="1">10416_t:CDS:1</fullName>
    </submittedName>
</protein>
<evidence type="ECO:0000313" key="2">
    <source>
        <dbReference type="Proteomes" id="UP000789525"/>
    </source>
</evidence>
<comment type="caution">
    <text evidence="1">The sequence shown here is derived from an EMBL/GenBank/DDBJ whole genome shotgun (WGS) entry which is preliminary data.</text>
</comment>
<name>A0ACA9NA30_9GLOM</name>
<evidence type="ECO:0000313" key="1">
    <source>
        <dbReference type="EMBL" id="CAG8641906.1"/>
    </source>
</evidence>
<dbReference type="Proteomes" id="UP000789525">
    <property type="component" value="Unassembled WGS sequence"/>
</dbReference>
<accession>A0ACA9NA30</accession>
<gene>
    <name evidence="1" type="ORF">ACOLOM_LOCUS7966</name>
</gene>
<feature type="non-terminal residue" evidence="1">
    <location>
        <position position="1"/>
    </location>
</feature>
<dbReference type="EMBL" id="CAJVPT010019539">
    <property type="protein sequence ID" value="CAG8641906.1"/>
    <property type="molecule type" value="Genomic_DNA"/>
</dbReference>